<proteinExistence type="predicted"/>
<dbReference type="GO" id="GO:0005794">
    <property type="term" value="C:Golgi apparatus"/>
    <property type="evidence" value="ECO:0007669"/>
    <property type="project" value="UniProtKB-SubCell"/>
</dbReference>
<dbReference type="GO" id="GO:0015031">
    <property type="term" value="P:protein transport"/>
    <property type="evidence" value="ECO:0007669"/>
    <property type="project" value="UniProtKB-KW"/>
</dbReference>
<dbReference type="FunFam" id="1.10.220.20:FF:000002">
    <property type="entry name" value="Brefeldin A-inhibited guanine nucleotide-exchange protein 1"/>
    <property type="match status" value="1"/>
</dbReference>
<dbReference type="PANTHER" id="PTHR10663">
    <property type="entry name" value="GUANYL-NUCLEOTIDE EXCHANGE FACTOR"/>
    <property type="match status" value="1"/>
</dbReference>
<dbReference type="Proteomes" id="UP000472261">
    <property type="component" value="Unplaced"/>
</dbReference>
<keyword evidence="7" id="KW-1185">Reference proteome</keyword>
<dbReference type="InterPro" id="IPR032691">
    <property type="entry name" value="Mon2/Sec7/BIG1-like_HUS"/>
</dbReference>
<evidence type="ECO:0000313" key="6">
    <source>
        <dbReference type="Ensembl" id="ENSPCLP00000000630.1"/>
    </source>
</evidence>
<dbReference type="PROSITE" id="PS50190">
    <property type="entry name" value="SEC7"/>
    <property type="match status" value="1"/>
</dbReference>
<evidence type="ECO:0000256" key="3">
    <source>
        <dbReference type="ARBA" id="ARBA00022927"/>
    </source>
</evidence>
<dbReference type="Ensembl" id="ENSPCLT00000000813.1">
    <property type="protein sequence ID" value="ENSPCLP00000000630.1"/>
    <property type="gene ID" value="ENSPCLG00000000547.1"/>
</dbReference>
<evidence type="ECO:0000256" key="4">
    <source>
        <dbReference type="SAM" id="MobiDB-lite"/>
    </source>
</evidence>
<evidence type="ECO:0000256" key="1">
    <source>
        <dbReference type="ARBA" id="ARBA00004601"/>
    </source>
</evidence>
<dbReference type="Gene3D" id="1.10.220.20">
    <property type="match status" value="1"/>
</dbReference>
<dbReference type="InterPro" id="IPR000904">
    <property type="entry name" value="Sec7_dom"/>
</dbReference>
<comment type="subcellular location">
    <subcellularLocation>
        <location evidence="1">Golgi apparatus</location>
        <location evidence="1">trans-Golgi network</location>
    </subcellularLocation>
</comment>
<reference evidence="6" key="1">
    <citation type="submission" date="2025-08" db="UniProtKB">
        <authorList>
            <consortium name="Ensembl"/>
        </authorList>
    </citation>
    <scope>IDENTIFICATION</scope>
</reference>
<dbReference type="Pfam" id="PF12783">
    <property type="entry name" value="Sec7-like_HUS"/>
    <property type="match status" value="1"/>
</dbReference>
<keyword evidence="3" id="KW-0653">Protein transport</keyword>
<dbReference type="SUPFAM" id="SSF48371">
    <property type="entry name" value="ARM repeat"/>
    <property type="match status" value="1"/>
</dbReference>
<evidence type="ECO:0000259" key="5">
    <source>
        <dbReference type="PROSITE" id="PS50190"/>
    </source>
</evidence>
<dbReference type="PANTHER" id="PTHR10663:SF124">
    <property type="entry name" value="BREFELDIN A-INHIBITED GUANINE NUCLEOTIDE-EXCHANGE PROTEIN 2"/>
    <property type="match status" value="1"/>
</dbReference>
<dbReference type="Gene3D" id="1.10.1000.11">
    <property type="entry name" value="Arf Nucleotide-binding Site Opener,domain 2"/>
    <property type="match status" value="1"/>
</dbReference>
<dbReference type="Pfam" id="PF16213">
    <property type="entry name" value="DCB"/>
    <property type="match status" value="1"/>
</dbReference>
<dbReference type="SUPFAM" id="SSF48425">
    <property type="entry name" value="Sec7 domain"/>
    <property type="match status" value="1"/>
</dbReference>
<accession>A0A669P154</accession>
<reference evidence="6" key="2">
    <citation type="submission" date="2025-09" db="UniProtKB">
        <authorList>
            <consortium name="Ensembl"/>
        </authorList>
    </citation>
    <scope>IDENTIFICATION</scope>
</reference>
<feature type="domain" description="SEC7" evidence="5">
    <location>
        <begin position="553"/>
        <end position="742"/>
    </location>
</feature>
<dbReference type="InterPro" id="IPR016024">
    <property type="entry name" value="ARM-type_fold"/>
</dbReference>
<dbReference type="InterPro" id="IPR023394">
    <property type="entry name" value="Sec7_C_sf"/>
</dbReference>
<sequence>VSEGSMFVSRALEKILAEKEAKRPPHGQLRRACQVALGESGRADPPGWEEGTVAPPKANFIEADKYFLPFELACQSKSPRIVSTSLDCLQKLIAYGHITGNAPDSGAPGKRLIDRIVDTICNCFQGPQTDEGVQLQIIKALLTAVTSPYIEIHEGTVLQTVRTCYNIYLASKNLINQTTAKATLTQMLNVIFTRMENQSFQLYFSFSPLVAEEKQVTEMAKALPAVETADTILSGSSSENIQTNGIPDDGQSVSSTDNLVNNFTGSDISGHQAAAKFSHVLQKDAFLVFRSLCKLSMKPLGDGPPDPKSHELRSKIVSLQLLLSVLQNAGPVFRTHEMFINAIKQYLCVALSKNGVSSVPDVFELSIAIFLTLLSNFKTHLKMQIEVFFKEIFLNILETSSSSFEHKWMVIQTLTRICADAQCVVDIYVNYDCDLNAANIFERLVNDLSKIAQGRSGHELGMTPLQELSLRKKGLECLVSILKCMVEWSKDLYVNPNHQTSLGTYKPSEQEIAEGKCLDSGGRRSSVSSLDSTVSSGVGSVGTQTAVPDDPEQFEVIKQQKEIIEHGIELFNKKPKRGIQYLQEQGMLGSTAEDIAQFLHQEERLCSTQAGEFLGEGSKFNKEVMYAYVDQLDFCGKDFVSALRIFLEGFRLPGEAQKIDRLMEKFAARYIECNQRQTLFASADTAYVLAYSIIMLTTDLHSPQVKNKMTKEQYIKMNRGINDSKDLPVEYLSTIYEEIEGKKIAMKETKEYAITTKCSKPSVANEKQRRLLYNLEMEQMAKTAKALMEAVSHAKAPFTSATHLDHVRPMFKLVWTPLLAAYSVGLQNCDDTEVASLCLEGIRCAIRIACIFGMQLERDAYVQALARFSLLTASSSITEMKQKNIDTIKTLITVAHTDVFMQLHCSLKICRTLFF</sequence>
<dbReference type="GO" id="GO:0032012">
    <property type="term" value="P:regulation of ARF protein signal transduction"/>
    <property type="evidence" value="ECO:0007669"/>
    <property type="project" value="InterPro"/>
</dbReference>
<dbReference type="CDD" id="cd00171">
    <property type="entry name" value="Sec7"/>
    <property type="match status" value="1"/>
</dbReference>
<keyword evidence="2" id="KW-0813">Transport</keyword>
<organism evidence="6 7">
    <name type="scientific">Phasianus colchicus</name>
    <name type="common">Common pheasant</name>
    <dbReference type="NCBI Taxonomy" id="9054"/>
    <lineage>
        <taxon>Eukaryota</taxon>
        <taxon>Metazoa</taxon>
        <taxon>Chordata</taxon>
        <taxon>Craniata</taxon>
        <taxon>Vertebrata</taxon>
        <taxon>Euteleostomi</taxon>
        <taxon>Archelosauria</taxon>
        <taxon>Archosauria</taxon>
        <taxon>Dinosauria</taxon>
        <taxon>Saurischia</taxon>
        <taxon>Theropoda</taxon>
        <taxon>Coelurosauria</taxon>
        <taxon>Aves</taxon>
        <taxon>Neognathae</taxon>
        <taxon>Galloanserae</taxon>
        <taxon>Galliformes</taxon>
        <taxon>Phasianidae</taxon>
        <taxon>Phasianinae</taxon>
        <taxon>Phasianus</taxon>
    </lineage>
</organism>
<evidence type="ECO:0000256" key="2">
    <source>
        <dbReference type="ARBA" id="ARBA00022448"/>
    </source>
</evidence>
<feature type="compositionally biased region" description="Low complexity" evidence="4">
    <location>
        <begin position="519"/>
        <end position="543"/>
    </location>
</feature>
<dbReference type="AlphaFoldDB" id="A0A669P154"/>
<dbReference type="InterPro" id="IPR035999">
    <property type="entry name" value="Sec7_dom_sf"/>
</dbReference>
<dbReference type="GO" id="GO:0005085">
    <property type="term" value="F:guanyl-nucleotide exchange factor activity"/>
    <property type="evidence" value="ECO:0007669"/>
    <property type="project" value="InterPro"/>
</dbReference>
<dbReference type="InterPro" id="IPR032629">
    <property type="entry name" value="DCB_dom"/>
</dbReference>
<feature type="region of interest" description="Disordered" evidence="4">
    <location>
        <begin position="519"/>
        <end position="545"/>
    </location>
</feature>
<dbReference type="Pfam" id="PF01369">
    <property type="entry name" value="Sec7"/>
    <property type="match status" value="1"/>
</dbReference>
<protein>
    <submittedName>
        <fullName evidence="6">ADP ribosylation factor guanine nucleotide exchange factor 2</fullName>
    </submittedName>
</protein>
<evidence type="ECO:0000313" key="7">
    <source>
        <dbReference type="Proteomes" id="UP000472261"/>
    </source>
</evidence>
<name>A0A669P154_PHACC</name>
<dbReference type="FunFam" id="1.10.1000.11:FF:000003">
    <property type="entry name" value="Brefeldin A-inhibited guanine nucleotide-exchange protein 1"/>
    <property type="match status" value="1"/>
</dbReference>
<dbReference type="SMART" id="SM00222">
    <property type="entry name" value="Sec7"/>
    <property type="match status" value="1"/>
</dbReference>